<dbReference type="RefSeq" id="WP_145811920.1">
    <property type="nucleotide sequence ID" value="NZ_VIVK01000001.1"/>
</dbReference>
<organism evidence="4 5">
    <name type="scientific">Kribbella amoyensis</name>
    <dbReference type="NCBI Taxonomy" id="996641"/>
    <lineage>
        <taxon>Bacteria</taxon>
        <taxon>Bacillati</taxon>
        <taxon>Actinomycetota</taxon>
        <taxon>Actinomycetes</taxon>
        <taxon>Propionibacteriales</taxon>
        <taxon>Kribbellaceae</taxon>
        <taxon>Kribbella</taxon>
    </lineage>
</organism>
<dbReference type="AlphaFoldDB" id="A0A561C031"/>
<sequence>MTDRNLAAEVKTRTALDEDAPRLIEAYDWLFAAPGSKPEDWDSRTAGERLAKVFASQRSDVLVAEVDQELLGFCSIYLDIESVRFGQRCWVEDLAVHPAHRSVGIGAVLLGQAQRWAREHGGIHLELDSALARTDAHRFYDRHQPASRSMCFSWQLER</sequence>
<dbReference type="EMBL" id="VIVK01000001">
    <property type="protein sequence ID" value="TWD84513.1"/>
    <property type="molecule type" value="Genomic_DNA"/>
</dbReference>
<dbReference type="Pfam" id="PF00583">
    <property type="entry name" value="Acetyltransf_1"/>
    <property type="match status" value="1"/>
</dbReference>
<evidence type="ECO:0000313" key="4">
    <source>
        <dbReference type="EMBL" id="TWD84513.1"/>
    </source>
</evidence>
<protein>
    <submittedName>
        <fullName evidence="4">Ribosomal protein S18 acetylase RimI-like enzyme</fullName>
    </submittedName>
</protein>
<dbReference type="SUPFAM" id="SSF55729">
    <property type="entry name" value="Acyl-CoA N-acyltransferases (Nat)"/>
    <property type="match status" value="1"/>
</dbReference>
<dbReference type="CDD" id="cd04301">
    <property type="entry name" value="NAT_SF"/>
    <property type="match status" value="1"/>
</dbReference>
<evidence type="ECO:0000256" key="2">
    <source>
        <dbReference type="ARBA" id="ARBA00023315"/>
    </source>
</evidence>
<evidence type="ECO:0000256" key="1">
    <source>
        <dbReference type="ARBA" id="ARBA00022679"/>
    </source>
</evidence>
<name>A0A561C031_9ACTN</name>
<keyword evidence="5" id="KW-1185">Reference proteome</keyword>
<dbReference type="PROSITE" id="PS51186">
    <property type="entry name" value="GNAT"/>
    <property type="match status" value="1"/>
</dbReference>
<dbReference type="GO" id="GO:0005840">
    <property type="term" value="C:ribosome"/>
    <property type="evidence" value="ECO:0007669"/>
    <property type="project" value="UniProtKB-KW"/>
</dbReference>
<dbReference type="OrthoDB" id="9805924at2"/>
<evidence type="ECO:0000259" key="3">
    <source>
        <dbReference type="PROSITE" id="PS51186"/>
    </source>
</evidence>
<gene>
    <name evidence="4" type="ORF">FB561_5705</name>
</gene>
<dbReference type="InterPro" id="IPR000182">
    <property type="entry name" value="GNAT_dom"/>
</dbReference>
<reference evidence="4 5" key="1">
    <citation type="submission" date="2019-06" db="EMBL/GenBank/DDBJ databases">
        <title>Sequencing the genomes of 1000 actinobacteria strains.</title>
        <authorList>
            <person name="Klenk H.-P."/>
        </authorList>
    </citation>
    <scope>NUCLEOTIDE SEQUENCE [LARGE SCALE GENOMIC DNA]</scope>
    <source>
        <strain evidence="4 5">DSM 24683</strain>
    </source>
</reference>
<dbReference type="InterPro" id="IPR016181">
    <property type="entry name" value="Acyl_CoA_acyltransferase"/>
</dbReference>
<keyword evidence="1" id="KW-0808">Transferase</keyword>
<feature type="domain" description="N-acetyltransferase" evidence="3">
    <location>
        <begin position="10"/>
        <end position="158"/>
    </location>
</feature>
<keyword evidence="2" id="KW-0012">Acyltransferase</keyword>
<dbReference type="GO" id="GO:0016747">
    <property type="term" value="F:acyltransferase activity, transferring groups other than amino-acyl groups"/>
    <property type="evidence" value="ECO:0007669"/>
    <property type="project" value="InterPro"/>
</dbReference>
<comment type="caution">
    <text evidence="4">The sequence shown here is derived from an EMBL/GenBank/DDBJ whole genome shotgun (WGS) entry which is preliminary data.</text>
</comment>
<accession>A0A561C031</accession>
<dbReference type="InterPro" id="IPR050832">
    <property type="entry name" value="Bact_Acetyltransf"/>
</dbReference>
<dbReference type="Gene3D" id="3.40.630.30">
    <property type="match status" value="1"/>
</dbReference>
<evidence type="ECO:0000313" key="5">
    <source>
        <dbReference type="Proteomes" id="UP000318380"/>
    </source>
</evidence>
<dbReference type="PANTHER" id="PTHR43877">
    <property type="entry name" value="AMINOALKYLPHOSPHONATE N-ACETYLTRANSFERASE-RELATED-RELATED"/>
    <property type="match status" value="1"/>
</dbReference>
<keyword evidence="4" id="KW-0689">Ribosomal protein</keyword>
<keyword evidence="4" id="KW-0687">Ribonucleoprotein</keyword>
<dbReference type="Proteomes" id="UP000318380">
    <property type="component" value="Unassembled WGS sequence"/>
</dbReference>
<proteinExistence type="predicted"/>